<dbReference type="Gene3D" id="1.20.1600.10">
    <property type="entry name" value="Outer membrane efflux proteins (OEP)"/>
    <property type="match status" value="1"/>
</dbReference>
<keyword evidence="2" id="KW-0564">Palmitate</keyword>
<name>A0A1N7IVI4_9GAMM</name>
<evidence type="ECO:0000313" key="4">
    <source>
        <dbReference type="Proteomes" id="UP000185639"/>
    </source>
</evidence>
<evidence type="ECO:0000256" key="2">
    <source>
        <dbReference type="RuleBase" id="RU362097"/>
    </source>
</evidence>
<dbReference type="Proteomes" id="UP000185639">
    <property type="component" value="Unassembled WGS sequence"/>
</dbReference>
<proteinExistence type="inferred from homology"/>
<accession>A0A1N7IVI4</accession>
<gene>
    <name evidence="3" type="ORF">SAMN05421686_10149</name>
</gene>
<dbReference type="GO" id="GO:0015562">
    <property type="term" value="F:efflux transmembrane transporter activity"/>
    <property type="evidence" value="ECO:0007669"/>
    <property type="project" value="InterPro"/>
</dbReference>
<dbReference type="SUPFAM" id="SSF56954">
    <property type="entry name" value="Outer membrane efflux proteins (OEP)"/>
    <property type="match status" value="1"/>
</dbReference>
<protein>
    <submittedName>
        <fullName evidence="3">Efflux transporter, outer membrane factor (OMF) lipoprotein, NodT family</fullName>
    </submittedName>
</protein>
<dbReference type="Pfam" id="PF02321">
    <property type="entry name" value="OEP"/>
    <property type="match status" value="2"/>
</dbReference>
<dbReference type="InterPro" id="IPR003423">
    <property type="entry name" value="OMP_efflux"/>
</dbReference>
<reference evidence="4" key="1">
    <citation type="submission" date="2017-01" db="EMBL/GenBank/DDBJ databases">
        <authorList>
            <person name="Varghese N."/>
            <person name="Submissions S."/>
        </authorList>
    </citation>
    <scope>NUCLEOTIDE SEQUENCE [LARGE SCALE GENOMIC DNA]</scope>
    <source>
        <strain evidence="4">DSM 24913</strain>
    </source>
</reference>
<evidence type="ECO:0000256" key="1">
    <source>
        <dbReference type="ARBA" id="ARBA00007613"/>
    </source>
</evidence>
<evidence type="ECO:0000313" key="3">
    <source>
        <dbReference type="EMBL" id="SIS41129.1"/>
    </source>
</evidence>
<organism evidence="3 4">
    <name type="scientific">Thalassolituus maritimus</name>
    <dbReference type="NCBI Taxonomy" id="484498"/>
    <lineage>
        <taxon>Bacteria</taxon>
        <taxon>Pseudomonadati</taxon>
        <taxon>Pseudomonadota</taxon>
        <taxon>Gammaproteobacteria</taxon>
        <taxon>Oceanospirillales</taxon>
        <taxon>Oceanospirillaceae</taxon>
        <taxon>Thalassolituus</taxon>
    </lineage>
</organism>
<keyword evidence="4" id="KW-1185">Reference proteome</keyword>
<dbReference type="STRING" id="484498.SAMN05421686_10149"/>
<keyword evidence="2" id="KW-0472">Membrane</keyword>
<dbReference type="OrthoDB" id="9770517at2"/>
<dbReference type="Gene3D" id="2.20.200.10">
    <property type="entry name" value="Outer membrane efflux proteins (OEP)"/>
    <property type="match status" value="1"/>
</dbReference>
<feature type="signal peptide" evidence="2">
    <location>
        <begin position="1"/>
        <end position="28"/>
    </location>
</feature>
<keyword evidence="2 3" id="KW-0449">Lipoprotein</keyword>
<keyword evidence="2" id="KW-1134">Transmembrane beta strand</keyword>
<keyword evidence="2" id="KW-0812">Transmembrane</keyword>
<dbReference type="PANTHER" id="PTHR30203">
    <property type="entry name" value="OUTER MEMBRANE CATION EFFLUX PROTEIN"/>
    <property type="match status" value="1"/>
</dbReference>
<dbReference type="GO" id="GO:0009279">
    <property type="term" value="C:cell outer membrane"/>
    <property type="evidence" value="ECO:0007669"/>
    <property type="project" value="UniProtKB-SubCell"/>
</dbReference>
<dbReference type="NCBIfam" id="TIGR01845">
    <property type="entry name" value="outer_NodT"/>
    <property type="match status" value="1"/>
</dbReference>
<dbReference type="RefSeq" id="WP_076513191.1">
    <property type="nucleotide sequence ID" value="NZ_FTOH01000001.1"/>
</dbReference>
<comment type="similarity">
    <text evidence="1 2">Belongs to the outer membrane factor (OMF) (TC 1.B.17) family.</text>
</comment>
<dbReference type="AlphaFoldDB" id="A0A1N7IVI4"/>
<dbReference type="InterPro" id="IPR010131">
    <property type="entry name" value="MdtP/NodT-like"/>
</dbReference>
<feature type="chain" id="PRO_5011828472" evidence="2">
    <location>
        <begin position="29"/>
        <end position="456"/>
    </location>
</feature>
<sequence length="456" mass="49847">MTPYSLFRISLLAPACALLIACTSPLQAPVTPTVNTPPDEWFHQSEAVAPAAEWWRQLGSDELNLLLSIAMRDNPDVQIARERLISADASLRQARADRWPSVSVRAGASHKKDLDGSGEGFNSGSSLSFSAGYEVDLWARRATDIDSSELDYESQRIALRSVEMTLTGQVVQQYIALLAARESLCLARSNLAASQELERIMQVKFDAGAVSGVELAQQRNTTLSLVGRLAALETALHSEERALAYLVGVDELRLPELTMTLEELDLPQVARIQPASLLEQRPDIRQASIALWQAHADVWQAESSRWPSLSLSAGLSASDVINPTGWALSLGESLSMPLFDAGKIKAQIAQAESAERTARIQYRAIVTAAMLEALDALGELDYQVKALANSEAVFENNRRLLRLATIRFDSGDTDFTSLLSAQRTFFSARDAMLSARQSHLQALAALYLTLGDIPRN</sequence>
<comment type="subcellular location">
    <subcellularLocation>
        <location evidence="2">Cell outer membrane</location>
        <topology evidence="2">Lipid-anchor</topology>
    </subcellularLocation>
</comment>
<keyword evidence="2" id="KW-0732">Signal</keyword>
<dbReference type="EMBL" id="FTOH01000001">
    <property type="protein sequence ID" value="SIS41129.1"/>
    <property type="molecule type" value="Genomic_DNA"/>
</dbReference>